<dbReference type="EMBL" id="FNCJ01000003">
    <property type="protein sequence ID" value="SDG38202.1"/>
    <property type="molecule type" value="Genomic_DNA"/>
</dbReference>
<sequence>MNKDQVTVKPLTIQDAEAFKALRLKAISDSPAAIWPTYEEEARTTPEAIGERIRQSGTQIVFGAFDSSRLIGIAGLRRQPLLQVAHKAVLWGVLVDPEWRGSGVARMLLESIVAHARATAVLQIHLAVHTENPRAQRLYRSLGFEPYGLERRAVRVADRFYDEEHMVLRLDS</sequence>
<evidence type="ECO:0000256" key="2">
    <source>
        <dbReference type="ARBA" id="ARBA00023315"/>
    </source>
</evidence>
<dbReference type="InterPro" id="IPR050832">
    <property type="entry name" value="Bact_Acetyltransf"/>
</dbReference>
<dbReference type="PANTHER" id="PTHR43877:SF1">
    <property type="entry name" value="ACETYLTRANSFERASE"/>
    <property type="match status" value="1"/>
</dbReference>
<reference evidence="4 5" key="1">
    <citation type="submission" date="2016-10" db="EMBL/GenBank/DDBJ databases">
        <authorList>
            <person name="de Groot N.N."/>
        </authorList>
    </citation>
    <scope>NUCLEOTIDE SEQUENCE [LARGE SCALE GENOMIC DNA]</scope>
    <source>
        <strain evidence="4 5">LMG 2247</strain>
    </source>
</reference>
<dbReference type="OrthoDB" id="9799092at2"/>
<dbReference type="SUPFAM" id="SSF55729">
    <property type="entry name" value="Acyl-CoA N-acyltransferases (Nat)"/>
    <property type="match status" value="1"/>
</dbReference>
<dbReference type="InterPro" id="IPR016181">
    <property type="entry name" value="Acyl_CoA_acyltransferase"/>
</dbReference>
<dbReference type="Gene3D" id="3.40.630.30">
    <property type="match status" value="1"/>
</dbReference>
<evidence type="ECO:0000256" key="1">
    <source>
        <dbReference type="ARBA" id="ARBA00022679"/>
    </source>
</evidence>
<gene>
    <name evidence="4" type="ORF">SAMN05216466_103143</name>
</gene>
<protein>
    <submittedName>
        <fullName evidence="4">Protein N-acetyltransferase, RimJ/RimL family</fullName>
    </submittedName>
</protein>
<dbReference type="InterPro" id="IPR000182">
    <property type="entry name" value="GNAT_dom"/>
</dbReference>
<dbReference type="PANTHER" id="PTHR43877">
    <property type="entry name" value="AMINOALKYLPHOSPHONATE N-ACETYLTRANSFERASE-RELATED-RELATED"/>
    <property type="match status" value="1"/>
</dbReference>
<evidence type="ECO:0000313" key="5">
    <source>
        <dbReference type="Proteomes" id="UP000199706"/>
    </source>
</evidence>
<dbReference type="GO" id="GO:0016747">
    <property type="term" value="F:acyltransferase activity, transferring groups other than amino-acyl groups"/>
    <property type="evidence" value="ECO:0007669"/>
    <property type="project" value="InterPro"/>
</dbReference>
<dbReference type="PROSITE" id="PS51186">
    <property type="entry name" value="GNAT"/>
    <property type="match status" value="1"/>
</dbReference>
<evidence type="ECO:0000259" key="3">
    <source>
        <dbReference type="PROSITE" id="PS51186"/>
    </source>
</evidence>
<dbReference type="RefSeq" id="WP_090683235.1">
    <property type="nucleotide sequence ID" value="NZ_CADERL010000016.1"/>
</dbReference>
<dbReference type="CDD" id="cd04301">
    <property type="entry name" value="NAT_SF"/>
    <property type="match status" value="1"/>
</dbReference>
<feature type="domain" description="N-acetyltransferase" evidence="3">
    <location>
        <begin position="6"/>
        <end position="171"/>
    </location>
</feature>
<keyword evidence="1 4" id="KW-0808">Transferase</keyword>
<dbReference type="Pfam" id="PF00583">
    <property type="entry name" value="Acetyltransf_1"/>
    <property type="match status" value="1"/>
</dbReference>
<organism evidence="4 5">
    <name type="scientific">Paraburkholderia phenazinium</name>
    <dbReference type="NCBI Taxonomy" id="60549"/>
    <lineage>
        <taxon>Bacteria</taxon>
        <taxon>Pseudomonadati</taxon>
        <taxon>Pseudomonadota</taxon>
        <taxon>Betaproteobacteria</taxon>
        <taxon>Burkholderiales</taxon>
        <taxon>Burkholderiaceae</taxon>
        <taxon>Paraburkholderia</taxon>
    </lineage>
</organism>
<keyword evidence="2" id="KW-0012">Acyltransferase</keyword>
<proteinExistence type="predicted"/>
<dbReference type="Proteomes" id="UP000199706">
    <property type="component" value="Unassembled WGS sequence"/>
</dbReference>
<dbReference type="AlphaFoldDB" id="A0A1G7TSN1"/>
<name>A0A1G7TSN1_9BURK</name>
<accession>A0A1G7TSN1</accession>
<evidence type="ECO:0000313" key="4">
    <source>
        <dbReference type="EMBL" id="SDG38202.1"/>
    </source>
</evidence>